<reference evidence="1" key="1">
    <citation type="journal article" date="2012" name="Appl. Environ. Microbiol.">
        <title>Identification of the haloarchaeal phasin (PhaP) that functions in polyhydroxyalkanoate accumulation and granule formation in Haloferax mediterranei.</title>
        <authorList>
            <person name="Cai S."/>
            <person name="Cai L."/>
            <person name="Liu H."/>
            <person name="Liu X."/>
            <person name="Han J."/>
            <person name="Zhou J."/>
            <person name="Xiang H."/>
        </authorList>
    </citation>
    <scope>NUCLEOTIDE SEQUENCE</scope>
    <source>
        <strain evidence="1">CGMCC 1.2087</strain>
    </source>
</reference>
<name>I3R8H2_HALMT</name>
<reference evidence="1 4" key="2">
    <citation type="journal article" date="2012" name="J. Bacteriol.">
        <title>Complete genome sequence of the metabolically versatile halophilic archaeon Haloferax mediterranei, a poly(3-hydroxybutyrate-co-3-hydroxyvalerate) producer.</title>
        <authorList>
            <person name="Han J."/>
            <person name="Zhang F."/>
            <person name="Hou J."/>
            <person name="Liu X."/>
            <person name="Li M."/>
            <person name="Liu H."/>
            <person name="Cai L."/>
            <person name="Zhang B."/>
            <person name="Chen Y."/>
            <person name="Zhou J."/>
            <person name="Hu S."/>
            <person name="Xiang H."/>
        </authorList>
    </citation>
    <scope>NUCLEOTIDE SEQUENCE [LARGE SCALE GENOMIC DNA]</scope>
    <source>
        <strain evidence="4">ATCC 33500 / DSM 1411 / JCM 8866 / NBRC 14739 / NCIMB 2177 / R-4</strain>
        <strain evidence="1">CGMCC 1.2087</strain>
    </source>
</reference>
<dbReference type="AlphaFoldDB" id="I3R8H2"/>
<dbReference type="PaxDb" id="523841-HFX_2862"/>
<evidence type="ECO:0000313" key="2">
    <source>
        <dbReference type="EMBL" id="AHZ23889.1"/>
    </source>
</evidence>
<reference evidence="2 6" key="4">
    <citation type="submission" date="2014-04" db="EMBL/GenBank/DDBJ databases">
        <title>Transcriptional profiles of Haloferax mediterranei on the basis of nitrogen availability.</title>
        <authorList>
            <person name="Bautista V."/>
        </authorList>
    </citation>
    <scope>NUCLEOTIDE SEQUENCE [LARGE SCALE GENOMIC DNA]</scope>
    <source>
        <strain evidence="2">ATCC 33500</strain>
        <strain evidence="6">ATCC 33500 / DSM 1411 / JCM 8866 / NBRC 14739 / NCIMB 2177 / R-4</strain>
    </source>
</reference>
<evidence type="ECO:0000313" key="5">
    <source>
        <dbReference type="Proteomes" id="UP000011603"/>
    </source>
</evidence>
<gene>
    <name evidence="1" type="ordered locus">HFX_2862</name>
    <name evidence="2" type="ORF">BM92_15105</name>
    <name evidence="3" type="ORF">C439_16055</name>
</gene>
<keyword evidence="5" id="KW-1185">Reference proteome</keyword>
<reference evidence="3 5" key="3">
    <citation type="journal article" date="2014" name="PLoS Genet.">
        <title>Phylogenetically driven sequencing of extremely halophilic archaea reveals strategies for static and dynamic osmo-response.</title>
        <authorList>
            <person name="Becker E.A."/>
            <person name="Seitzer P.M."/>
            <person name="Tritt A."/>
            <person name="Larsen D."/>
            <person name="Krusor M."/>
            <person name="Yao A.I."/>
            <person name="Wu D."/>
            <person name="Madern D."/>
            <person name="Eisen J.A."/>
            <person name="Darling A.E."/>
            <person name="Facciotti M.T."/>
        </authorList>
    </citation>
    <scope>NUCLEOTIDE SEQUENCE [LARGE SCALE GENOMIC DNA]</scope>
    <source>
        <strain evidence="3">ATCC 33500</strain>
        <strain evidence="5">ATCC 33500 / DSM 1411 / JCM 8866 / NBRC 14739 / NCIMB 2177 / R-4</strain>
    </source>
</reference>
<dbReference type="EMBL" id="CP001868">
    <property type="protein sequence ID" value="AFK20532.1"/>
    <property type="molecule type" value="Genomic_DNA"/>
</dbReference>
<dbReference type="STRING" id="523841.HFX_2862"/>
<sequence>MEFEPDTTNVASIGGIIVLFDGHFEGDLFGNIEDHRFFIIVKFQLTGFEPVGRITEIHSDSSPLFPDFRFEQSVNAHW</sequence>
<evidence type="ECO:0000313" key="1">
    <source>
        <dbReference type="EMBL" id="AFK20532.1"/>
    </source>
</evidence>
<dbReference type="HOGENOM" id="CLU_2613493_0_0_2"/>
<dbReference type="Proteomes" id="UP000027075">
    <property type="component" value="Chromosome"/>
</dbReference>
<dbReference type="EMBL" id="CP007551">
    <property type="protein sequence ID" value="AHZ23889.1"/>
    <property type="molecule type" value="Genomic_DNA"/>
</dbReference>
<dbReference type="KEGG" id="hme:HFX_2862"/>
<proteinExistence type="predicted"/>
<dbReference type="Proteomes" id="UP000011603">
    <property type="component" value="Unassembled WGS sequence"/>
</dbReference>
<organism evidence="1 4">
    <name type="scientific">Haloferax mediterranei (strain ATCC 33500 / DSM 1411 / JCM 8866 / NBRC 14739 / NCIMB 2177 / R-4)</name>
    <name type="common">Halobacterium mediterranei</name>
    <dbReference type="NCBI Taxonomy" id="523841"/>
    <lineage>
        <taxon>Archaea</taxon>
        <taxon>Methanobacteriati</taxon>
        <taxon>Methanobacteriota</taxon>
        <taxon>Stenosarchaea group</taxon>
        <taxon>Halobacteria</taxon>
        <taxon>Halobacteriales</taxon>
        <taxon>Haloferacaceae</taxon>
        <taxon>Haloferax</taxon>
    </lineage>
</organism>
<evidence type="ECO:0000313" key="6">
    <source>
        <dbReference type="Proteomes" id="UP000027075"/>
    </source>
</evidence>
<dbReference type="EMBL" id="AOLO01000013">
    <property type="protein sequence ID" value="ELZ98314.1"/>
    <property type="molecule type" value="Genomic_DNA"/>
</dbReference>
<reference evidence="1" key="5">
    <citation type="submission" date="2014-05" db="EMBL/GenBank/DDBJ databases">
        <authorList>
            <person name="Wang L."/>
            <person name="Yang H."/>
            <person name="Xiang H."/>
        </authorList>
    </citation>
    <scope>NUCLEOTIDE SEQUENCE</scope>
    <source>
        <strain evidence="1">CGMCC 1.2087</strain>
    </source>
</reference>
<protein>
    <submittedName>
        <fullName evidence="1">Uncharacterized protein</fullName>
    </submittedName>
</protein>
<dbReference type="PATRIC" id="fig|523841.21.peg.3243"/>
<evidence type="ECO:0000313" key="3">
    <source>
        <dbReference type="EMBL" id="ELZ98314.1"/>
    </source>
</evidence>
<accession>I3R8H2</accession>
<dbReference type="Proteomes" id="UP000006469">
    <property type="component" value="Chromosome"/>
</dbReference>
<evidence type="ECO:0000313" key="4">
    <source>
        <dbReference type="Proteomes" id="UP000006469"/>
    </source>
</evidence>